<evidence type="ECO:0000313" key="3">
    <source>
        <dbReference type="EMBL" id="GAP66425.1"/>
    </source>
</evidence>
<dbReference type="EMBL" id="DF952379">
    <property type="protein sequence ID" value="GAN45024.1"/>
    <property type="molecule type" value="Genomic_DNA"/>
</dbReference>
<dbReference type="InterPro" id="IPR001296">
    <property type="entry name" value="Glyco_trans_1"/>
</dbReference>
<dbReference type="Gene3D" id="3.40.50.2000">
    <property type="entry name" value="Glycogen Phosphorylase B"/>
    <property type="match status" value="1"/>
</dbReference>
<keyword evidence="4" id="KW-1185">Reference proteome</keyword>
<dbReference type="GO" id="GO:0016757">
    <property type="term" value="F:glycosyltransferase activity"/>
    <property type="evidence" value="ECO:0007669"/>
    <property type="project" value="InterPro"/>
</dbReference>
<dbReference type="EMBL" id="DF970204">
    <property type="protein sequence ID" value="GAP66425.1"/>
    <property type="molecule type" value="Genomic_DNA"/>
</dbReference>
<reference evidence="3" key="2">
    <citation type="submission" date="2015-08" db="EMBL/GenBank/DDBJ databases">
        <title>Complete DNA Sequence of Pseudomonas syringae pv. actinidiae, the Causal Agent of Kiwifruit Canker Disease.</title>
        <authorList>
            <person name="Rikkerink E.H.A."/>
            <person name="Fineran P.C."/>
        </authorList>
    </citation>
    <scope>NUCLEOTIDE SEQUENCE</scope>
    <source>
        <strain evidence="3">SkMP5</strain>
    </source>
</reference>
<dbReference type="HOGENOM" id="CLU_071511_0_0_6"/>
<gene>
    <name evidence="2" type="ORF">MBSD_1563</name>
    <name evidence="3" type="ORF">MBSD_n1733</name>
</gene>
<evidence type="ECO:0000313" key="2">
    <source>
        <dbReference type="EMBL" id="GAN45024.1"/>
    </source>
</evidence>
<accession>A0A0K8QND8</accession>
<keyword evidence="3" id="KW-0808">Transferase</keyword>
<sequence>MNVNLIAWDNGFGLTRNLRLLGEALTASGHRVSVSAIRRGKLRKILRPKLLRARIAWQRLRGGEVRSYDVNLMLEHVRAEYFPVARHNVLMPHPEWFLDSDRAALGGVDRVFALTRHAVPIFERLGKPVDYVGFTSEDRLDRGVPRERAFFHLAGRSQNKGTEALLALWRRHPEWPRLTVVQNPRTAKLGPPAANIDHRIDYLSDAELRRLQNAHRFHLCPSETEGFGHYLVEAMGVGAVTVTVDAPPMHEMVTPERGALVGHARTGTQHLATTYYFDAAAMEATVTRLLGLDDAELERMGDAARAWFEANDRAFRERIGAAVAALG</sequence>
<protein>
    <submittedName>
        <fullName evidence="2">Glycosyl transferase family 1</fullName>
    </submittedName>
    <submittedName>
        <fullName evidence="3">Glycosyl transferase group 1</fullName>
    </submittedName>
</protein>
<dbReference type="STRING" id="1475481.GCA_000953855_01765"/>
<evidence type="ECO:0000259" key="1">
    <source>
        <dbReference type="Pfam" id="PF00534"/>
    </source>
</evidence>
<evidence type="ECO:0000313" key="4">
    <source>
        <dbReference type="Proteomes" id="UP000253740"/>
    </source>
</evidence>
<dbReference type="AlphaFoldDB" id="A0A0K8QND8"/>
<reference evidence="2" key="1">
    <citation type="submission" date="2015-03" db="EMBL/GenBank/DDBJ databases">
        <title>Draft genome sequence of Mizugakiibacter sediminis skMP5.</title>
        <authorList>
            <person name="Watanabe T."/>
            <person name="Kojima H."/>
            <person name="Fukui M."/>
        </authorList>
    </citation>
    <scope>NUCLEOTIDE SEQUENCE</scope>
    <source>
        <strain evidence="2">SkMP5</strain>
    </source>
</reference>
<dbReference type="SUPFAM" id="SSF53756">
    <property type="entry name" value="UDP-Glycosyltransferase/glycogen phosphorylase"/>
    <property type="match status" value="1"/>
</dbReference>
<dbReference type="RefSeq" id="WP_062537019.1">
    <property type="nucleotide sequence ID" value="NZ_DF970204.1"/>
</dbReference>
<organism evidence="3">
    <name type="scientific">Mizugakiibacter sediminis</name>
    <dbReference type="NCBI Taxonomy" id="1475481"/>
    <lineage>
        <taxon>Bacteria</taxon>
        <taxon>Pseudomonadati</taxon>
        <taxon>Pseudomonadota</taxon>
        <taxon>Gammaproteobacteria</taxon>
        <taxon>Lysobacterales</taxon>
        <taxon>Rhodanobacteraceae</taxon>
        <taxon>Mizugakiibacter</taxon>
    </lineage>
</organism>
<name>A0A0K8QND8_9GAMM</name>
<feature type="domain" description="Glycosyl transferase family 1" evidence="1">
    <location>
        <begin position="202"/>
        <end position="305"/>
    </location>
</feature>
<dbReference type="OrthoDB" id="654660at2"/>
<dbReference type="Proteomes" id="UP000253740">
    <property type="component" value="Unassembled WGS sequence"/>
</dbReference>
<proteinExistence type="predicted"/>
<dbReference type="Pfam" id="PF00534">
    <property type="entry name" value="Glycos_transf_1"/>
    <property type="match status" value="1"/>
</dbReference>